<evidence type="ECO:0000256" key="1">
    <source>
        <dbReference type="SAM" id="MobiDB-lite"/>
    </source>
</evidence>
<feature type="compositionally biased region" description="Low complexity" evidence="1">
    <location>
        <begin position="17"/>
        <end position="26"/>
    </location>
</feature>
<dbReference type="EMBL" id="JH711573">
    <property type="protein sequence ID" value="EIW85920.1"/>
    <property type="molecule type" value="Genomic_DNA"/>
</dbReference>
<evidence type="ECO:0000313" key="2">
    <source>
        <dbReference type="EMBL" id="EIW85920.1"/>
    </source>
</evidence>
<evidence type="ECO:0000313" key="3">
    <source>
        <dbReference type="Proteomes" id="UP000053558"/>
    </source>
</evidence>
<dbReference type="Proteomes" id="UP000053558">
    <property type="component" value="Unassembled WGS sequence"/>
</dbReference>
<comment type="caution">
    <text evidence="2">The sequence shown here is derived from an EMBL/GenBank/DDBJ whole genome shotgun (WGS) entry which is preliminary data.</text>
</comment>
<dbReference type="KEGG" id="cput:CONPUDRAFT_140725"/>
<proteinExistence type="predicted"/>
<reference evidence="3" key="1">
    <citation type="journal article" date="2012" name="Science">
        <title>The Paleozoic origin of enzymatic lignin decomposition reconstructed from 31 fungal genomes.</title>
        <authorList>
            <person name="Floudas D."/>
            <person name="Binder M."/>
            <person name="Riley R."/>
            <person name="Barry K."/>
            <person name="Blanchette R.A."/>
            <person name="Henrissat B."/>
            <person name="Martinez A.T."/>
            <person name="Otillar R."/>
            <person name="Spatafora J.W."/>
            <person name="Yadav J.S."/>
            <person name="Aerts A."/>
            <person name="Benoit I."/>
            <person name="Boyd A."/>
            <person name="Carlson A."/>
            <person name="Copeland A."/>
            <person name="Coutinho P.M."/>
            <person name="de Vries R.P."/>
            <person name="Ferreira P."/>
            <person name="Findley K."/>
            <person name="Foster B."/>
            <person name="Gaskell J."/>
            <person name="Glotzer D."/>
            <person name="Gorecki P."/>
            <person name="Heitman J."/>
            <person name="Hesse C."/>
            <person name="Hori C."/>
            <person name="Igarashi K."/>
            <person name="Jurgens J.A."/>
            <person name="Kallen N."/>
            <person name="Kersten P."/>
            <person name="Kohler A."/>
            <person name="Kuees U."/>
            <person name="Kumar T.K.A."/>
            <person name="Kuo A."/>
            <person name="LaButti K."/>
            <person name="Larrondo L.F."/>
            <person name="Lindquist E."/>
            <person name="Ling A."/>
            <person name="Lombard V."/>
            <person name="Lucas S."/>
            <person name="Lundell T."/>
            <person name="Martin R."/>
            <person name="McLaughlin D.J."/>
            <person name="Morgenstern I."/>
            <person name="Morin E."/>
            <person name="Murat C."/>
            <person name="Nagy L.G."/>
            <person name="Nolan M."/>
            <person name="Ohm R.A."/>
            <person name="Patyshakuliyeva A."/>
            <person name="Rokas A."/>
            <person name="Ruiz-Duenas F.J."/>
            <person name="Sabat G."/>
            <person name="Salamov A."/>
            <person name="Samejima M."/>
            <person name="Schmutz J."/>
            <person name="Slot J.C."/>
            <person name="St John F."/>
            <person name="Stenlid J."/>
            <person name="Sun H."/>
            <person name="Sun S."/>
            <person name="Syed K."/>
            <person name="Tsang A."/>
            <person name="Wiebenga A."/>
            <person name="Young D."/>
            <person name="Pisabarro A."/>
            <person name="Eastwood D.C."/>
            <person name="Martin F."/>
            <person name="Cullen D."/>
            <person name="Grigoriev I.V."/>
            <person name="Hibbett D.S."/>
        </authorList>
    </citation>
    <scope>NUCLEOTIDE SEQUENCE [LARGE SCALE GENOMIC DNA]</scope>
    <source>
        <strain evidence="3">RWD-64-598 SS2</strain>
    </source>
</reference>
<dbReference type="AlphaFoldDB" id="A0A5M3N3F0"/>
<sequence length="533" mass="57956">MFGRRGGKGLPPGIPCLSPSSELSPSRHQPFVMQSVQNHQYSHYNSYSLLAYNYGSFSSAAPHDYPAAAATPGYGYSYNRQQPSQTQFPGPSTYQRTDGFSGLQAQTPSAMYQNPLLCQPLCGSHPNSSSSYSYTTNAQQSSPAQQPSHAGYDGYNYGYDAPAASVAPACQPTPSLQYLPDEKVYSKDYASPSMYDDRLVDRYGSVQPEFFLTPCAMLAVTNPETAVPNGWPSAPGASVIVGAPAPSGSFPSSSVAGNGNRLNGQHQHSTDAAPHPLATLKAEPESSPTPKAGARPRRKSPRDALNHRPEPRISQQKAIQRAAVAEMGFEPIDCNSISSHDKKRYYLVCLENYVSFLDDQMSRVGSPPLTLERVDKYPKGLSSRSMRNMNKKMYETLRDKEAMYTVDARICTQAEVSIKLQGSALGLAPVVEFMESESSEPVTHKEFQGDDVGWTRFREACVEVKILHLGHLSNVSRGKAVRPLLGIGKLECGNWDFSMIGEPTGWFERRVYTPGTAGVALASEFASTSIDAA</sequence>
<feature type="compositionally biased region" description="Basic and acidic residues" evidence="1">
    <location>
        <begin position="301"/>
        <end position="311"/>
    </location>
</feature>
<dbReference type="OrthoDB" id="3258400at2759"/>
<feature type="region of interest" description="Disordered" evidence="1">
    <location>
        <begin position="249"/>
        <end position="319"/>
    </location>
</feature>
<gene>
    <name evidence="2" type="ORF">CONPUDRAFT_140725</name>
</gene>
<feature type="region of interest" description="Disordered" evidence="1">
    <location>
        <begin position="129"/>
        <end position="153"/>
    </location>
</feature>
<keyword evidence="3" id="KW-1185">Reference proteome</keyword>
<accession>A0A5M3N3F0</accession>
<feature type="region of interest" description="Disordered" evidence="1">
    <location>
        <begin position="1"/>
        <end position="27"/>
    </location>
</feature>
<dbReference type="RefSeq" id="XP_007762906.1">
    <property type="nucleotide sequence ID" value="XM_007764716.1"/>
</dbReference>
<protein>
    <submittedName>
        <fullName evidence="2">Uncharacterized protein</fullName>
    </submittedName>
</protein>
<name>A0A5M3N3F0_CONPW</name>
<organism evidence="2 3">
    <name type="scientific">Coniophora puteana (strain RWD-64-598)</name>
    <name type="common">Brown rot fungus</name>
    <dbReference type="NCBI Taxonomy" id="741705"/>
    <lineage>
        <taxon>Eukaryota</taxon>
        <taxon>Fungi</taxon>
        <taxon>Dikarya</taxon>
        <taxon>Basidiomycota</taxon>
        <taxon>Agaricomycotina</taxon>
        <taxon>Agaricomycetes</taxon>
        <taxon>Agaricomycetidae</taxon>
        <taxon>Boletales</taxon>
        <taxon>Coniophorineae</taxon>
        <taxon>Coniophoraceae</taxon>
        <taxon>Coniophora</taxon>
    </lineage>
</organism>
<dbReference type="GeneID" id="19201564"/>